<dbReference type="Gene3D" id="1.25.40.20">
    <property type="entry name" value="Ankyrin repeat-containing domain"/>
    <property type="match status" value="1"/>
</dbReference>
<feature type="compositionally biased region" description="Acidic residues" evidence="5">
    <location>
        <begin position="1660"/>
        <end position="1678"/>
    </location>
</feature>
<name>A0A9W7B2D1_9STRA</name>
<dbReference type="InterPro" id="IPR000569">
    <property type="entry name" value="HECT_dom"/>
</dbReference>
<dbReference type="InterPro" id="IPR045322">
    <property type="entry name" value="HECTD1/TRIP12-like"/>
</dbReference>
<feature type="compositionally biased region" description="Low complexity" evidence="5">
    <location>
        <begin position="1030"/>
        <end position="1049"/>
    </location>
</feature>
<feature type="repeat" description="ANK" evidence="3">
    <location>
        <begin position="889"/>
        <end position="922"/>
    </location>
</feature>
<feature type="compositionally biased region" description="Low complexity" evidence="5">
    <location>
        <begin position="795"/>
        <end position="817"/>
    </location>
</feature>
<dbReference type="SUPFAM" id="SSF56204">
    <property type="entry name" value="Hect, E3 ligase catalytic domain"/>
    <property type="match status" value="1"/>
</dbReference>
<feature type="region of interest" description="Disordered" evidence="5">
    <location>
        <begin position="794"/>
        <end position="817"/>
    </location>
</feature>
<feature type="compositionally biased region" description="Acidic residues" evidence="5">
    <location>
        <begin position="693"/>
        <end position="705"/>
    </location>
</feature>
<feature type="compositionally biased region" description="Pro residues" evidence="5">
    <location>
        <begin position="585"/>
        <end position="600"/>
    </location>
</feature>
<feature type="compositionally biased region" description="Polar residues" evidence="5">
    <location>
        <begin position="1059"/>
        <end position="1070"/>
    </location>
</feature>
<dbReference type="InterPro" id="IPR002110">
    <property type="entry name" value="Ankyrin_rpt"/>
</dbReference>
<feature type="compositionally biased region" description="Basic and acidic residues" evidence="5">
    <location>
        <begin position="1679"/>
        <end position="1689"/>
    </location>
</feature>
<feature type="active site" description="Glycyl thioester intermediate" evidence="4">
    <location>
        <position position="2643"/>
    </location>
</feature>
<keyword evidence="3" id="KW-0040">ANK repeat</keyword>
<feature type="domain" description="HECT" evidence="6">
    <location>
        <begin position="2195"/>
        <end position="2675"/>
    </location>
</feature>
<dbReference type="PROSITE" id="PS50237">
    <property type="entry name" value="HECT"/>
    <property type="match status" value="1"/>
</dbReference>
<protein>
    <recommendedName>
        <fullName evidence="6">HECT domain-containing protein</fullName>
    </recommendedName>
</protein>
<dbReference type="GO" id="GO:0061630">
    <property type="term" value="F:ubiquitin protein ligase activity"/>
    <property type="evidence" value="ECO:0007669"/>
    <property type="project" value="InterPro"/>
</dbReference>
<dbReference type="InterPro" id="IPR035983">
    <property type="entry name" value="Hect_E3_ubiquitin_ligase"/>
</dbReference>
<feature type="compositionally biased region" description="Low complexity" evidence="5">
    <location>
        <begin position="724"/>
        <end position="741"/>
    </location>
</feature>
<dbReference type="Proteomes" id="UP001165085">
    <property type="component" value="Unassembled WGS sequence"/>
</dbReference>
<dbReference type="PROSITE" id="PS50297">
    <property type="entry name" value="ANK_REP_REGION"/>
    <property type="match status" value="1"/>
</dbReference>
<evidence type="ECO:0000256" key="5">
    <source>
        <dbReference type="SAM" id="MobiDB-lite"/>
    </source>
</evidence>
<dbReference type="GO" id="GO:0000209">
    <property type="term" value="P:protein polyubiquitination"/>
    <property type="evidence" value="ECO:0007669"/>
    <property type="project" value="TreeGrafter"/>
</dbReference>
<evidence type="ECO:0000256" key="2">
    <source>
        <dbReference type="ARBA" id="ARBA00022786"/>
    </source>
</evidence>
<dbReference type="InterPro" id="IPR043136">
    <property type="entry name" value="B30.2/SPRY_sf"/>
</dbReference>
<evidence type="ECO:0000259" key="6">
    <source>
        <dbReference type="PROSITE" id="PS50237"/>
    </source>
</evidence>
<dbReference type="GO" id="GO:0043161">
    <property type="term" value="P:proteasome-mediated ubiquitin-dependent protein catabolic process"/>
    <property type="evidence" value="ECO:0007669"/>
    <property type="project" value="TreeGrafter"/>
</dbReference>
<sequence length="2681" mass="293738">MSDPGEEPSPPSVPASGPNWICEACSCNTNTLSLTTCNVCGTRRPPLGPPSYRRTSTPSDSETPDANNTIDRDADVEKATALMEEANGRSDEYNPTWSEEGSGEGITVTPNVAVLKEGTGDEGQCVRVEQELPNGVTGWRILFEHPTRGPSKSMGGCYLLGVTTSSFTSFSSRSGLQQSKNFWGVEDGGRVYEGRKNLGRRLSRQEATRNEDGVLFGSKDEIVIVADPDNRSLSYWRDSQFIGTLVTSLPRGSLYPIATPFNSGVKVSISSLHSSAHDKLDSYNSTLQAERSKVRGLRREALKSQKLKLIKDKNLTPEIVETLKNIFSMYLPPGRSFLSPIEARRLWYRSGFRLLEFPRLLPPPSSSVSFSDFLSVVTSIVSSSEVDSSVDSSADSSSLPPSLDSDPTDFKLGDKVELSEDYHLLGDASSGPLTPFSRGTVVEVQMGQRGTPQIRVEFQDRKWWYQPGALRTERSGLMEGNGVIMLRGILRNHGYTLEMEQLADKNVTKDSWKPGDWVKLLDDKGNMARIGVEGSSRGKDEGMIAVETTDGVRRFRCEGDDFELKHTTFYHYAQGKSGAETSKPPDSPPPSSSTPPPPNTPVVNEEILAKLSKVAKLDQPTISSVSSEISSSISLLASYFSSGLPDAIITGLQYASSNGGVSESSVTGICKLAATVVQQLYHSNEKSEGEGGGQEEEGQEEEEDSSSSPLLPPPPPQRMENQPSNLSRGNSNSNSNNERSSMSFQDLIRDNLSEIAGGGSGSRRDILLALMASARMDEEDSMPARLMANFERLQSDTSRSDGPSSSDLSSSSSSQQPLLSMSALEGLQRNTSGIASSWRDVRHIMRSASAKRVNGASIMLIQNGLMLDSVEWVKRALSVGANSKTQDEDGYSALRIAIELGCEERIIECLIKAGAKINAKELEAAAVGDQPEILSLLLKHSVYEEGSFKTDNCSDAVKATLRQFLDQQDKLKAAMLSSASDFTSSLLETFVSTALNLSLQNSPAKSMCIMNVMLGDSLYYVVHSLDEGSTKSNNSSSRSSRQGAPSLSSFPPPFGRMGSRSSPPLSSAQAPCHESQSLLAILPTSTFEEMPEPSLVLLMRLIEAYLWKKDVKSVSVGLNLAHAAVARYDGVLSEEKPDEKRLEKLSELLNRYGVREMIQKQVARANTLLTNGSKDSDSDSLSSGSHNLKCPQNHPASLHLTSHASFRCDVCGKGVALGKVMFGCRRCDYDICESCVDKKEGARWKWSWCKDKCKAIEEKFISLTPKLPLPPSSSSNIDVSTANNKSALATIADSIKNRSVSALEALKPLLNDSTRLTNYEFLTYILPALHAATSSDLNVVGGTSPSPTESPTRRNAKRQRKDPPIDNRAYTEKIFDIFFHPSAESADDAMVVDDFTDSNSPTAEKFAVGDTVKLDPDFIEARGVPPGPLGVNGCGVVVELQPGRVFVEVRGQLWTYLRSSLLLEKAGSKPQKKSAPVPPLVRFLHAMLFYSENVTVLANKSPEFSDLQSLIKPFSVHLHRSKDSNSSSNLRSNVHVEPLMPMSELQSHILRTARINLKKYNTFCKKLSLDRAIVAERGKGEVIDKDESSGIMWAGRRIGRVVAYDDATGTHIIRYASQIRGAKNDDELTTIADMLDFNGGEARLVMAGRDYAILFRDSDDGGDGDDDDDDDDDDDGDNESSHDMEDSIDHVVAPSPSRPPQTDGPDANAIREQFSLLAPVGTRIESDVASEEGDDSKWEVYTIVSGTVEEEEKKSRDSSASKLMKICKYNLVSETGKFFANVPESRLRGRGLSLRRERTEESDDNDGIFERGGLPITAIRRLTSRAPPSRGSSEDASKPTGVIKRQWSALTDAQHGRPMHLKNEAEEELEEPPSVATNVEVDPRDVEEPPKLAVQFSVDKDEACVLMDDSNMTLFHALQMLAGNTDSVGGGCTNGQLNRRADVFYNVVILGNTKRRRSSIGGLEQSPARKVEEGGESSSLSNVITATASLTLNSCEGINATCQQSLELLTRLADGYEKRIGHAKDIGPGAVDLRVFTSKILTKKLLDQLEDPLAVVSGALPKWCRIIPIIAPRLFSHESRRMLLERGTFGVSRAVFRQQENKVEVAGLRSRIEAIRQRAIALMQEAFSEDAEDPMALQLQADELYTLEESLKSQVATAFKRQRWSEHWLQSAKGIVRRSKLLGDAAYIMSAYAANESARRRRLEIQFTGESGFDASSGEQAGVTRGFYADVALEVMAVKKGGDGDKAQSSRREEKAKQSLWISDVDPSGTVIMPTPRANPESMPGLYPLPMHSSHPSYNFVCHTFRMLGRLFASALRDGFIVPLPLSLEFIKLAQTSKAGHEIKEDTHMKEIMWKEDYMSMSASSNESMPDVNEDDEELVLGSLDLPRPGFLGGEIYALEKHIVEPLIALINGPEKGVDSKISQLATDKTFAQRAFGAKYECCFNDYIDGKVFVDPFDVTQSLGYELVCGGKDVEVTIDNVEEYVRLCKRWILWEGVRGQVGCFRAGVNDFFDAESLRLLTPKELREDICGVDGVEDWKEEDVRGLFKLDGGKGAVEAMVAVAAIGGEGGASLSRRFSSESPTFGFLVRRLLEAPVPQRRSFLTFCTSLPITTPGQIEITPIVSPSGEFLPVSDTVLPRANTCARRLYFPKFESYEQFSTIFDRILKAETEFKGFHEWSGS</sequence>
<feature type="region of interest" description="Disordered" evidence="5">
    <location>
        <begin position="388"/>
        <end position="410"/>
    </location>
</feature>
<dbReference type="PANTHER" id="PTHR45670:SF1">
    <property type="entry name" value="E3 UBIQUITIN-PROTEIN LIGASE HECTD1"/>
    <property type="match status" value="1"/>
</dbReference>
<feature type="region of interest" description="Disordered" evidence="5">
    <location>
        <begin position="575"/>
        <end position="602"/>
    </location>
</feature>
<keyword evidence="1" id="KW-0808">Transferase</keyword>
<dbReference type="OrthoDB" id="44182at2759"/>
<dbReference type="Pfam" id="PF00632">
    <property type="entry name" value="HECT"/>
    <property type="match status" value="1"/>
</dbReference>
<feature type="region of interest" description="Disordered" evidence="5">
    <location>
        <begin position="683"/>
        <end position="741"/>
    </location>
</feature>
<comment type="caution">
    <text evidence="7">The sequence shown here is derived from an EMBL/GenBank/DDBJ whole genome shotgun (WGS) entry which is preliminary data.</text>
</comment>
<feature type="compositionally biased region" description="Low complexity" evidence="5">
    <location>
        <begin position="388"/>
        <end position="405"/>
    </location>
</feature>
<feature type="region of interest" description="Disordered" evidence="5">
    <location>
        <begin position="41"/>
        <end position="71"/>
    </location>
</feature>
<feature type="compositionally biased region" description="Polar residues" evidence="5">
    <location>
        <begin position="53"/>
        <end position="69"/>
    </location>
</feature>
<feature type="region of interest" description="Disordered" evidence="5">
    <location>
        <begin position="1656"/>
        <end position="1707"/>
    </location>
</feature>
<dbReference type="InterPro" id="IPR036770">
    <property type="entry name" value="Ankyrin_rpt-contain_sf"/>
</dbReference>
<evidence type="ECO:0000256" key="1">
    <source>
        <dbReference type="ARBA" id="ARBA00022679"/>
    </source>
</evidence>
<feature type="region of interest" description="Disordered" evidence="5">
    <location>
        <begin position="1028"/>
        <end position="1070"/>
    </location>
</feature>
<dbReference type="PANTHER" id="PTHR45670">
    <property type="entry name" value="E3 UBIQUITIN-PROTEIN LIGASE TRIP12"/>
    <property type="match status" value="1"/>
</dbReference>
<dbReference type="PROSITE" id="PS50088">
    <property type="entry name" value="ANK_REPEAT"/>
    <property type="match status" value="1"/>
</dbReference>
<dbReference type="SUPFAM" id="SSF49899">
    <property type="entry name" value="Concanavalin A-like lectins/glucanases"/>
    <property type="match status" value="1"/>
</dbReference>
<evidence type="ECO:0000313" key="8">
    <source>
        <dbReference type="Proteomes" id="UP001165085"/>
    </source>
</evidence>
<dbReference type="Gene3D" id="3.30.2410.10">
    <property type="entry name" value="Hect, E3 ligase catalytic domain"/>
    <property type="match status" value="1"/>
</dbReference>
<gene>
    <name evidence="7" type="ORF">TrST_g11567</name>
</gene>
<dbReference type="Gene3D" id="2.60.120.920">
    <property type="match status" value="1"/>
</dbReference>
<proteinExistence type="predicted"/>
<feature type="compositionally biased region" description="Polar residues" evidence="5">
    <location>
        <begin position="1336"/>
        <end position="1350"/>
    </location>
</feature>
<dbReference type="EMBL" id="BRXY01000232">
    <property type="protein sequence ID" value="GMH79268.1"/>
    <property type="molecule type" value="Genomic_DNA"/>
</dbReference>
<keyword evidence="2 4" id="KW-0833">Ubl conjugation pathway</keyword>
<dbReference type="InterPro" id="IPR013320">
    <property type="entry name" value="ConA-like_dom_sf"/>
</dbReference>
<feature type="region of interest" description="Disordered" evidence="5">
    <location>
        <begin position="1820"/>
        <end position="1875"/>
    </location>
</feature>
<keyword evidence="8" id="KW-1185">Reference proteome</keyword>
<dbReference type="Gene3D" id="3.90.1750.10">
    <property type="entry name" value="Hect, E3 ligase catalytic domains"/>
    <property type="match status" value="2"/>
</dbReference>
<dbReference type="SUPFAM" id="SSF48403">
    <property type="entry name" value="Ankyrin repeat"/>
    <property type="match status" value="1"/>
</dbReference>
<evidence type="ECO:0000313" key="7">
    <source>
        <dbReference type="EMBL" id="GMH79268.1"/>
    </source>
</evidence>
<feature type="region of interest" description="Disordered" evidence="5">
    <location>
        <begin position="1336"/>
        <end position="1365"/>
    </location>
</feature>
<dbReference type="SMART" id="SM00119">
    <property type="entry name" value="HECTc"/>
    <property type="match status" value="1"/>
</dbReference>
<evidence type="ECO:0000256" key="3">
    <source>
        <dbReference type="PROSITE-ProRule" id="PRU00023"/>
    </source>
</evidence>
<reference evidence="8" key="1">
    <citation type="journal article" date="2023" name="Commun. Biol.">
        <title>Genome analysis of Parmales, the sister group of diatoms, reveals the evolutionary specialization of diatoms from phago-mixotrophs to photoautotrophs.</title>
        <authorList>
            <person name="Ban H."/>
            <person name="Sato S."/>
            <person name="Yoshikawa S."/>
            <person name="Yamada K."/>
            <person name="Nakamura Y."/>
            <person name="Ichinomiya M."/>
            <person name="Sato N."/>
            <person name="Blanc-Mathieu R."/>
            <person name="Endo H."/>
            <person name="Kuwata A."/>
            <person name="Ogata H."/>
        </authorList>
    </citation>
    <scope>NUCLEOTIDE SEQUENCE [LARGE SCALE GENOMIC DNA]</scope>
    <source>
        <strain evidence="8">NIES 3701</strain>
    </source>
</reference>
<dbReference type="Gene3D" id="3.30.2160.10">
    <property type="entry name" value="Hect, E3 ligase catalytic domain"/>
    <property type="match status" value="1"/>
</dbReference>
<organism evidence="7 8">
    <name type="scientific">Triparma strigata</name>
    <dbReference type="NCBI Taxonomy" id="1606541"/>
    <lineage>
        <taxon>Eukaryota</taxon>
        <taxon>Sar</taxon>
        <taxon>Stramenopiles</taxon>
        <taxon>Ochrophyta</taxon>
        <taxon>Bolidophyceae</taxon>
        <taxon>Parmales</taxon>
        <taxon>Triparmaceae</taxon>
        <taxon>Triparma</taxon>
    </lineage>
</organism>
<evidence type="ECO:0000256" key="4">
    <source>
        <dbReference type="PROSITE-ProRule" id="PRU00104"/>
    </source>
</evidence>
<accession>A0A9W7B2D1</accession>